<organism evidence="13 14">
    <name type="scientific">Ridgeia piscesae</name>
    <name type="common">Tubeworm</name>
    <dbReference type="NCBI Taxonomy" id="27915"/>
    <lineage>
        <taxon>Eukaryota</taxon>
        <taxon>Metazoa</taxon>
        <taxon>Spiralia</taxon>
        <taxon>Lophotrochozoa</taxon>
        <taxon>Annelida</taxon>
        <taxon>Polychaeta</taxon>
        <taxon>Sedentaria</taxon>
        <taxon>Canalipalpata</taxon>
        <taxon>Sabellida</taxon>
        <taxon>Siboglinidae</taxon>
        <taxon>Ridgeia</taxon>
    </lineage>
</organism>
<accession>A0AAD9PED5</accession>
<feature type="compositionally biased region" description="Basic residues" evidence="11">
    <location>
        <begin position="50"/>
        <end position="59"/>
    </location>
</feature>
<dbReference type="Proteomes" id="UP001209878">
    <property type="component" value="Unassembled WGS sequence"/>
</dbReference>
<evidence type="ECO:0000256" key="10">
    <source>
        <dbReference type="PROSITE-ProRule" id="PRU00723"/>
    </source>
</evidence>
<comment type="function">
    <text evidence="6">Required for the export of polyadenylated mRNAs from the nucleus. Enhances ACVR1B-induced SMAD-dependent transcription. Binds to single-stranded DNA but not to double-stranded DNA in vitro. Involved in RNA cleavage.</text>
</comment>
<evidence type="ECO:0000256" key="3">
    <source>
        <dbReference type="ARBA" id="ARBA00022771"/>
    </source>
</evidence>
<dbReference type="FunFam" id="4.10.1000.10:FF:000008">
    <property type="entry name" value="zinc finger CCCH domain-containing protein 3"/>
    <property type="match status" value="1"/>
</dbReference>
<dbReference type="FunFam" id="4.10.1000.10:FF:000022">
    <property type="entry name" value="Zinc finger CCCH domain-containing protein 7"/>
    <property type="match status" value="1"/>
</dbReference>
<feature type="domain" description="C3H1-type" evidence="12">
    <location>
        <begin position="447"/>
        <end position="474"/>
    </location>
</feature>
<feature type="zinc finger region" description="C3H1-type" evidence="10">
    <location>
        <begin position="366"/>
        <end position="394"/>
    </location>
</feature>
<feature type="domain" description="C3H1-type" evidence="12">
    <location>
        <begin position="366"/>
        <end position="394"/>
    </location>
</feature>
<evidence type="ECO:0000256" key="7">
    <source>
        <dbReference type="ARBA" id="ARBA00064187"/>
    </source>
</evidence>
<feature type="domain" description="C3H1-type" evidence="12">
    <location>
        <begin position="420"/>
        <end position="446"/>
    </location>
</feature>
<name>A0AAD9PED5_RIDPI</name>
<keyword evidence="2" id="KW-0677">Repeat</keyword>
<keyword evidence="1 10" id="KW-0479">Metal-binding</keyword>
<evidence type="ECO:0000256" key="5">
    <source>
        <dbReference type="ARBA" id="ARBA00023125"/>
    </source>
</evidence>
<proteinExistence type="predicted"/>
<keyword evidence="4 10" id="KW-0862">Zinc</keyword>
<feature type="domain" description="C3H1-type" evidence="12">
    <location>
        <begin position="475"/>
        <end position="497"/>
    </location>
</feature>
<feature type="region of interest" description="Disordered" evidence="11">
    <location>
        <begin position="50"/>
        <end position="73"/>
    </location>
</feature>
<evidence type="ECO:0000259" key="12">
    <source>
        <dbReference type="PROSITE" id="PS50103"/>
    </source>
</evidence>
<dbReference type="GO" id="GO:0005634">
    <property type="term" value="C:nucleus"/>
    <property type="evidence" value="ECO:0007669"/>
    <property type="project" value="UniProtKB-ARBA"/>
</dbReference>
<dbReference type="PANTHER" id="PTHR46156:SF1">
    <property type="entry name" value="ZINC FINGER CCCH DOMAIN-CONTAINING PROTEIN 3"/>
    <property type="match status" value="1"/>
</dbReference>
<evidence type="ECO:0000256" key="11">
    <source>
        <dbReference type="SAM" id="MobiDB-lite"/>
    </source>
</evidence>
<feature type="zinc finger region" description="C3H1-type" evidence="10">
    <location>
        <begin position="420"/>
        <end position="446"/>
    </location>
</feature>
<evidence type="ECO:0000256" key="9">
    <source>
        <dbReference type="ARBA" id="ARBA00079564"/>
    </source>
</evidence>
<dbReference type="EMBL" id="JAODUO010000018">
    <property type="protein sequence ID" value="KAK2193007.1"/>
    <property type="molecule type" value="Genomic_DNA"/>
</dbReference>
<keyword evidence="3 10" id="KW-0863">Zinc-finger</keyword>
<dbReference type="PANTHER" id="PTHR46156">
    <property type="entry name" value="CCCH ZINGC FINGER"/>
    <property type="match status" value="1"/>
</dbReference>
<protein>
    <recommendedName>
        <fullName evidence="8">Zinc finger CCCH domain-containing protein 3</fullName>
    </recommendedName>
    <alternativeName>
        <fullName evidence="9">Smad-interacting CPSF-like factor</fullName>
    </alternativeName>
</protein>
<evidence type="ECO:0000256" key="1">
    <source>
        <dbReference type="ARBA" id="ARBA00022723"/>
    </source>
</evidence>
<evidence type="ECO:0000256" key="2">
    <source>
        <dbReference type="ARBA" id="ARBA00022737"/>
    </source>
</evidence>
<dbReference type="InterPro" id="IPR000571">
    <property type="entry name" value="Znf_CCCH"/>
</dbReference>
<reference evidence="13" key="1">
    <citation type="journal article" date="2023" name="Mol. Biol. Evol.">
        <title>Third-Generation Sequencing Reveals the Adaptive Role of the Epigenome in Three Deep-Sea Polychaetes.</title>
        <authorList>
            <person name="Perez M."/>
            <person name="Aroh O."/>
            <person name="Sun Y."/>
            <person name="Lan Y."/>
            <person name="Juniper S.K."/>
            <person name="Young C.R."/>
            <person name="Angers B."/>
            <person name="Qian P.Y."/>
        </authorList>
    </citation>
    <scope>NUCLEOTIDE SEQUENCE</scope>
    <source>
        <strain evidence="13">R07B-5</strain>
    </source>
</reference>
<comment type="caution">
    <text evidence="13">The sequence shown here is derived from an EMBL/GenBank/DDBJ whole genome shotgun (WGS) entry which is preliminary data.</text>
</comment>
<evidence type="ECO:0000256" key="6">
    <source>
        <dbReference type="ARBA" id="ARBA00057285"/>
    </source>
</evidence>
<dbReference type="InterPro" id="IPR036855">
    <property type="entry name" value="Znf_CCCH_sf"/>
</dbReference>
<gene>
    <name evidence="13" type="ORF">NP493_18g02027</name>
</gene>
<comment type="subunit">
    <text evidence="7">Interacts with SMAD1, SMAD3, SMAD4, CPSF2 and CPSF3.</text>
</comment>
<evidence type="ECO:0000313" key="14">
    <source>
        <dbReference type="Proteomes" id="UP001209878"/>
    </source>
</evidence>
<feature type="zinc finger region" description="C3H1-type" evidence="10">
    <location>
        <begin position="475"/>
        <end position="497"/>
    </location>
</feature>
<dbReference type="SMART" id="SM00356">
    <property type="entry name" value="ZnF_C3H1"/>
    <property type="match status" value="5"/>
</dbReference>
<keyword evidence="5" id="KW-0238">DNA-binding</keyword>
<dbReference type="Gene3D" id="4.10.1000.10">
    <property type="entry name" value="Zinc finger, CCCH-type"/>
    <property type="match status" value="2"/>
</dbReference>
<feature type="zinc finger region" description="C3H1-type" evidence="10">
    <location>
        <begin position="447"/>
        <end position="474"/>
    </location>
</feature>
<evidence type="ECO:0000313" key="13">
    <source>
        <dbReference type="EMBL" id="KAK2193007.1"/>
    </source>
</evidence>
<sequence length="588" mass="66399">MKDHGASGGDVILAPEARSLVSTSRFTTKSAVASSSGTKLHKQGRYKLMRQASKPRRRRQDSVHSKRHDVQSKYKLVRHHSSEVAIAAGDVKLINTDDGTLEPDDMLSFGAHANRFTLTEHPLKMVRQNHDVVSAKRHVVLSKYKLVRPGMSVTSLRRTASKNKLVKKAASGSSWVSFRSFYNPGVLRSRKERQRHIKSPASWKKRYSIRRNSTDCQDMSINELLGRKVNNVSRNKYKFIRGKRTILPMNTVASRSSLKVDHRKKQASRFSRRRRSSTGKYVLIGGDVFKSSKNKLTRQTSVKRIQSSSAGMLNKGLGAHRWRASVISPVPSSTPSSARILASRAIYRSILTSSAAKYRKNNTGTRVQQQYCMFYNRFGKCNRGEKCPYIHDPEKVAVCTRFLRGTCKVTDCQFSHKVAPEKMPVCRFFLRGVCHKDDCPYLHVNVNRDAQICPDFLRGYCPLGDKCTKKHSLVCADYERTGSCPRGSKCKMQHPQKVTRASGTRRRKRRLEAATTMDSVMPAPRCHPASDPPPALFHPGRRRRDSQVMPLGWHASVAFYLQSRVSPSGDSQVEGFRVIQLALQNVTK</sequence>
<evidence type="ECO:0000256" key="4">
    <source>
        <dbReference type="ARBA" id="ARBA00022833"/>
    </source>
</evidence>
<evidence type="ECO:0000256" key="8">
    <source>
        <dbReference type="ARBA" id="ARBA00071600"/>
    </source>
</evidence>
<dbReference type="SUPFAM" id="SSF90229">
    <property type="entry name" value="CCCH zinc finger"/>
    <property type="match status" value="1"/>
</dbReference>
<dbReference type="GO" id="GO:0008270">
    <property type="term" value="F:zinc ion binding"/>
    <property type="evidence" value="ECO:0007669"/>
    <property type="project" value="UniProtKB-KW"/>
</dbReference>
<dbReference type="PROSITE" id="PS50103">
    <property type="entry name" value="ZF_C3H1"/>
    <property type="match status" value="4"/>
</dbReference>
<keyword evidence="14" id="KW-1185">Reference proteome</keyword>
<dbReference type="AlphaFoldDB" id="A0AAD9PED5"/>
<feature type="compositionally biased region" description="Basic and acidic residues" evidence="11">
    <location>
        <begin position="60"/>
        <end position="72"/>
    </location>
</feature>
<dbReference type="GO" id="GO:0003677">
    <property type="term" value="F:DNA binding"/>
    <property type="evidence" value="ECO:0007669"/>
    <property type="project" value="UniProtKB-KW"/>
</dbReference>
<dbReference type="Pfam" id="PF00642">
    <property type="entry name" value="zf-CCCH"/>
    <property type="match status" value="3"/>
</dbReference>